<evidence type="ECO:0000256" key="5">
    <source>
        <dbReference type="ARBA" id="ARBA00023145"/>
    </source>
</evidence>
<feature type="domain" description="Peptidase C1A papain C-terminal" evidence="8">
    <location>
        <begin position="119"/>
        <end position="331"/>
    </location>
</feature>
<evidence type="ECO:0000259" key="8">
    <source>
        <dbReference type="SMART" id="SM00645"/>
    </source>
</evidence>
<keyword evidence="10" id="KW-1185">Reference proteome</keyword>
<evidence type="ECO:0000313" key="11">
    <source>
        <dbReference type="RefSeq" id="XP_026726729.1"/>
    </source>
</evidence>
<dbReference type="PROSITE" id="PS00139">
    <property type="entry name" value="THIOL_PROTEASE_CYS"/>
    <property type="match status" value="2"/>
</dbReference>
<keyword evidence="7" id="KW-0732">Signal</keyword>
<comment type="similarity">
    <text evidence="1">Belongs to the peptidase C1 family.</text>
</comment>
<dbReference type="GO" id="GO:0006508">
    <property type="term" value="P:proteolysis"/>
    <property type="evidence" value="ECO:0007669"/>
    <property type="project" value="UniProtKB-KW"/>
</dbReference>
<keyword evidence="4" id="KW-0788">Thiol protease</keyword>
<name>A0A7E5VEJ5_TRINI</name>
<dbReference type="KEGG" id="tnl:113493107"/>
<proteinExistence type="inferred from homology"/>
<accession>A0A7E5VEJ5</accession>
<dbReference type="PANTHER" id="PTHR12411">
    <property type="entry name" value="CYSTEINE PROTEASE FAMILY C1-RELATED"/>
    <property type="match status" value="1"/>
</dbReference>
<feature type="chain" id="PRO_5029010314" evidence="7">
    <location>
        <begin position="19"/>
        <end position="695"/>
    </location>
</feature>
<dbReference type="GO" id="GO:0008234">
    <property type="term" value="F:cysteine-type peptidase activity"/>
    <property type="evidence" value="ECO:0007669"/>
    <property type="project" value="UniProtKB-KW"/>
</dbReference>
<dbReference type="AlphaFoldDB" id="A0A7E5VEJ5"/>
<dbReference type="RefSeq" id="XP_026726729.1">
    <property type="nucleotide sequence ID" value="XM_026870928.1"/>
</dbReference>
<dbReference type="CDD" id="cd02248">
    <property type="entry name" value="Peptidase_C1A"/>
    <property type="match status" value="2"/>
</dbReference>
<dbReference type="Pfam" id="PF08246">
    <property type="entry name" value="Inhibitor_I29"/>
    <property type="match status" value="2"/>
</dbReference>
<dbReference type="SUPFAM" id="SSF54001">
    <property type="entry name" value="Cysteine proteinases"/>
    <property type="match status" value="2"/>
</dbReference>
<dbReference type="GeneID" id="113493107"/>
<dbReference type="InterPro" id="IPR039417">
    <property type="entry name" value="Peptidase_C1A_papain-like"/>
</dbReference>
<evidence type="ECO:0000313" key="10">
    <source>
        <dbReference type="Proteomes" id="UP000322000"/>
    </source>
</evidence>
<evidence type="ECO:0000256" key="3">
    <source>
        <dbReference type="ARBA" id="ARBA00022801"/>
    </source>
</evidence>
<feature type="signal peptide" evidence="7">
    <location>
        <begin position="1"/>
        <end position="18"/>
    </location>
</feature>
<dbReference type="InterPro" id="IPR038765">
    <property type="entry name" value="Papain-like_cys_pep_sf"/>
</dbReference>
<keyword evidence="6" id="KW-1015">Disulfide bond</keyword>
<evidence type="ECO:0000256" key="4">
    <source>
        <dbReference type="ARBA" id="ARBA00022807"/>
    </source>
</evidence>
<keyword evidence="5" id="KW-0865">Zymogen</keyword>
<dbReference type="PROSITE" id="PS00640">
    <property type="entry name" value="THIOL_PROTEASE_ASN"/>
    <property type="match status" value="1"/>
</dbReference>
<reference evidence="11" key="1">
    <citation type="submission" date="2025-08" db="UniProtKB">
        <authorList>
            <consortium name="RefSeq"/>
        </authorList>
    </citation>
    <scope>IDENTIFICATION</scope>
</reference>
<dbReference type="InterPro" id="IPR013201">
    <property type="entry name" value="Prot_inhib_I29"/>
</dbReference>
<dbReference type="InterPro" id="IPR013128">
    <property type="entry name" value="Peptidase_C1A"/>
</dbReference>
<dbReference type="InterPro" id="IPR000169">
    <property type="entry name" value="Pept_cys_AS"/>
</dbReference>
<dbReference type="Gene3D" id="3.90.70.10">
    <property type="entry name" value="Cysteine proteinases"/>
    <property type="match status" value="2"/>
</dbReference>
<feature type="domain" description="Cathepsin propeptide inhibitor" evidence="9">
    <location>
        <begin position="393"/>
        <end position="449"/>
    </location>
</feature>
<evidence type="ECO:0000259" key="9">
    <source>
        <dbReference type="SMART" id="SM00848"/>
    </source>
</evidence>
<dbReference type="InterPro" id="IPR025661">
    <property type="entry name" value="Pept_asp_AS"/>
</dbReference>
<dbReference type="Pfam" id="PF00112">
    <property type="entry name" value="Peptidase_C1"/>
    <property type="match status" value="2"/>
</dbReference>
<organism evidence="10 11">
    <name type="scientific">Trichoplusia ni</name>
    <name type="common">Cabbage looper</name>
    <dbReference type="NCBI Taxonomy" id="7111"/>
    <lineage>
        <taxon>Eukaryota</taxon>
        <taxon>Metazoa</taxon>
        <taxon>Ecdysozoa</taxon>
        <taxon>Arthropoda</taxon>
        <taxon>Hexapoda</taxon>
        <taxon>Insecta</taxon>
        <taxon>Pterygota</taxon>
        <taxon>Neoptera</taxon>
        <taxon>Endopterygota</taxon>
        <taxon>Lepidoptera</taxon>
        <taxon>Glossata</taxon>
        <taxon>Ditrysia</taxon>
        <taxon>Noctuoidea</taxon>
        <taxon>Noctuidae</taxon>
        <taxon>Plusiinae</taxon>
        <taxon>Trichoplusia</taxon>
    </lineage>
</organism>
<dbReference type="OrthoDB" id="10253408at2759"/>
<keyword evidence="2" id="KW-0645">Protease</keyword>
<dbReference type="SMART" id="SM00848">
    <property type="entry name" value="Inhibitor_I29"/>
    <property type="match status" value="2"/>
</dbReference>
<feature type="domain" description="Peptidase C1A papain C-terminal" evidence="8">
    <location>
        <begin position="480"/>
        <end position="693"/>
    </location>
</feature>
<dbReference type="Proteomes" id="UP000322000">
    <property type="component" value="Chromosome 4"/>
</dbReference>
<dbReference type="InterPro" id="IPR000668">
    <property type="entry name" value="Peptidase_C1A_C"/>
</dbReference>
<gene>
    <name evidence="11" type="primary">LOC113493107</name>
</gene>
<sequence>MFPVLFFLFCACAVGLEAALFTPRYNIEDAEQHFENFIREHNREYAHEHEKHSRFQIFKENLEKILQLNEKHKTSAFGITQFMDLTVEEFRSMYMGLNVADYKSDCPYKTDADIPDSDAPESFDWRDHNGVTPVKNQLTCGSCYAFSSIGNIESQYLIKNKQALDLSEQQVVDCDRRNGGCSGGMMSSVFRSIIEAGGIASEGDYPYIGGEGNCAFDASKVAVKLAGCHSYNLTSQEKVKQLLHQYGPISIAIKADSLMLVDENNVIPDSVCDQGSVNHAVLLVGYGTEGEPHWIVKNSWGTKKTDDGYFKMQRGENAQSCGMMNDIMAGSVLSRKYSKYSEQTIINTVRCENISFKLLLKMSSLLCLVVCACALGSVVAFEPLRHKHAHIHFERFIIEHGRQYAHEEEKQMRFEIFKANLEKVNRLNENSDTAVYGITQFMDLTPEEFIEKHTGFKGDGAVANDKCSYVTDKDIPDGDAPESFDWREHNAVTPIKNQKSCGGCYAFAVVGNVESQYAIKHKQELSLSEQQIIDCDTISNGCDGGLMTDAIQSLIGQGGSESSQDYPFVAQQNKCQFDASKIQVKVTECHAYNLTSQEKLKQLLYHNGPIVIGVHGNPLQTYHGGIMKDQECAWGQLNHAVLLVGYGEEHNVPFWVVKNSWGTKYGEQGYFRVERGEGLVSCGMLNNNMCSAVIA</sequence>
<keyword evidence="3" id="KW-0378">Hydrolase</keyword>
<dbReference type="PRINTS" id="PR00705">
    <property type="entry name" value="PAPAIN"/>
</dbReference>
<dbReference type="PROSITE" id="PS00639">
    <property type="entry name" value="THIOL_PROTEASE_HIS"/>
    <property type="match status" value="2"/>
</dbReference>
<evidence type="ECO:0000256" key="7">
    <source>
        <dbReference type="SAM" id="SignalP"/>
    </source>
</evidence>
<dbReference type="InterPro" id="IPR025660">
    <property type="entry name" value="Pept_his_AS"/>
</dbReference>
<evidence type="ECO:0000256" key="6">
    <source>
        <dbReference type="ARBA" id="ARBA00023157"/>
    </source>
</evidence>
<dbReference type="InParanoid" id="A0A7E5VEJ5"/>
<evidence type="ECO:0000256" key="2">
    <source>
        <dbReference type="ARBA" id="ARBA00022670"/>
    </source>
</evidence>
<dbReference type="SMART" id="SM00645">
    <property type="entry name" value="Pept_C1"/>
    <property type="match status" value="2"/>
</dbReference>
<protein>
    <submittedName>
        <fullName evidence="11">Uncharacterized protein LOC113493107</fullName>
    </submittedName>
</protein>
<evidence type="ECO:0000256" key="1">
    <source>
        <dbReference type="ARBA" id="ARBA00008455"/>
    </source>
</evidence>
<feature type="domain" description="Cathepsin propeptide inhibitor" evidence="9">
    <location>
        <begin position="34"/>
        <end position="90"/>
    </location>
</feature>
<dbReference type="FunFam" id="3.90.70.10:FF:000039">
    <property type="entry name" value="Cysteine proteinase 2, putative"/>
    <property type="match status" value="2"/>
</dbReference>